<dbReference type="Gramene" id="OE9A035454T2">
    <property type="protein sequence ID" value="OE9A035454C2"/>
    <property type="gene ID" value="OE9A035454"/>
</dbReference>
<name>A0A8S0TFU8_OLEEU</name>
<dbReference type="Gene3D" id="3.40.50.1820">
    <property type="entry name" value="alpha/beta hydrolase"/>
    <property type="match status" value="1"/>
</dbReference>
<reference evidence="1 2" key="1">
    <citation type="submission" date="2019-12" db="EMBL/GenBank/DDBJ databases">
        <authorList>
            <person name="Alioto T."/>
            <person name="Alioto T."/>
            <person name="Gomez Garrido J."/>
        </authorList>
    </citation>
    <scope>NUCLEOTIDE SEQUENCE [LARGE SCALE GENOMIC DNA]</scope>
</reference>
<feature type="non-terminal residue" evidence="1">
    <location>
        <position position="50"/>
    </location>
</feature>
<dbReference type="Proteomes" id="UP000594638">
    <property type="component" value="Unassembled WGS sequence"/>
</dbReference>
<evidence type="ECO:0000313" key="2">
    <source>
        <dbReference type="Proteomes" id="UP000594638"/>
    </source>
</evidence>
<proteinExistence type="predicted"/>
<keyword evidence="2" id="KW-1185">Reference proteome</keyword>
<accession>A0A8S0TFU8</accession>
<dbReference type="EMBL" id="CACTIH010005922">
    <property type="protein sequence ID" value="CAA3003130.1"/>
    <property type="molecule type" value="Genomic_DNA"/>
</dbReference>
<protein>
    <submittedName>
        <fullName evidence="1">Epoxide hydrolase 4-like</fullName>
    </submittedName>
</protein>
<dbReference type="SUPFAM" id="SSF53474">
    <property type="entry name" value="alpha/beta-Hydrolases"/>
    <property type="match status" value="1"/>
</dbReference>
<sequence length="50" mass="5868">RIHLLWGENDQIFKLEVARQMKEELGDNATIEGIEKAGHLVHLERPRVYN</sequence>
<dbReference type="AlphaFoldDB" id="A0A8S0TFU8"/>
<evidence type="ECO:0000313" key="1">
    <source>
        <dbReference type="EMBL" id="CAA3003130.1"/>
    </source>
</evidence>
<dbReference type="InterPro" id="IPR029058">
    <property type="entry name" value="AB_hydrolase_fold"/>
</dbReference>
<gene>
    <name evidence="1" type="ORF">OLEA9_A035454</name>
</gene>
<feature type="non-terminal residue" evidence="1">
    <location>
        <position position="1"/>
    </location>
</feature>
<keyword evidence="1" id="KW-0378">Hydrolase</keyword>
<comment type="caution">
    <text evidence="1">The sequence shown here is derived from an EMBL/GenBank/DDBJ whole genome shotgun (WGS) entry which is preliminary data.</text>
</comment>
<dbReference type="GO" id="GO:0016787">
    <property type="term" value="F:hydrolase activity"/>
    <property type="evidence" value="ECO:0007669"/>
    <property type="project" value="UniProtKB-KW"/>
</dbReference>
<dbReference type="OrthoDB" id="6431331at2759"/>
<organism evidence="1 2">
    <name type="scientific">Olea europaea subsp. europaea</name>
    <dbReference type="NCBI Taxonomy" id="158383"/>
    <lineage>
        <taxon>Eukaryota</taxon>
        <taxon>Viridiplantae</taxon>
        <taxon>Streptophyta</taxon>
        <taxon>Embryophyta</taxon>
        <taxon>Tracheophyta</taxon>
        <taxon>Spermatophyta</taxon>
        <taxon>Magnoliopsida</taxon>
        <taxon>eudicotyledons</taxon>
        <taxon>Gunneridae</taxon>
        <taxon>Pentapetalae</taxon>
        <taxon>asterids</taxon>
        <taxon>lamiids</taxon>
        <taxon>Lamiales</taxon>
        <taxon>Oleaceae</taxon>
        <taxon>Oleeae</taxon>
        <taxon>Olea</taxon>
    </lineage>
</organism>